<organism evidence="2 3">
    <name type="scientific">Pisolithus tinctorius Marx 270</name>
    <dbReference type="NCBI Taxonomy" id="870435"/>
    <lineage>
        <taxon>Eukaryota</taxon>
        <taxon>Fungi</taxon>
        <taxon>Dikarya</taxon>
        <taxon>Basidiomycota</taxon>
        <taxon>Agaricomycotina</taxon>
        <taxon>Agaricomycetes</taxon>
        <taxon>Agaricomycetidae</taxon>
        <taxon>Boletales</taxon>
        <taxon>Sclerodermatineae</taxon>
        <taxon>Pisolithaceae</taxon>
        <taxon>Pisolithus</taxon>
    </lineage>
</organism>
<accession>A0A0C3NQF0</accession>
<sequence>MTPRVHGYGIHTQLLLGKLNTTGRVSSPPSCRTRILVIFALRLLLFAGYSMIGPCWFRARTDMASGWSYSRFCGEAHLRGLLVIS</sequence>
<dbReference type="HOGENOM" id="CLU_2533718_0_0_1"/>
<keyword evidence="3" id="KW-1185">Reference proteome</keyword>
<keyword evidence="1" id="KW-0472">Membrane</keyword>
<dbReference type="Proteomes" id="UP000054217">
    <property type="component" value="Unassembled WGS sequence"/>
</dbReference>
<keyword evidence="1" id="KW-0812">Transmembrane</keyword>
<dbReference type="InParanoid" id="A0A0C3NQF0"/>
<evidence type="ECO:0000313" key="2">
    <source>
        <dbReference type="EMBL" id="KIN97775.1"/>
    </source>
</evidence>
<evidence type="ECO:0000256" key="1">
    <source>
        <dbReference type="SAM" id="Phobius"/>
    </source>
</evidence>
<protein>
    <submittedName>
        <fullName evidence="2">Uncharacterized protein</fullName>
    </submittedName>
</protein>
<evidence type="ECO:0000313" key="3">
    <source>
        <dbReference type="Proteomes" id="UP000054217"/>
    </source>
</evidence>
<reference evidence="2 3" key="1">
    <citation type="submission" date="2014-04" db="EMBL/GenBank/DDBJ databases">
        <authorList>
            <consortium name="DOE Joint Genome Institute"/>
            <person name="Kuo A."/>
            <person name="Kohler A."/>
            <person name="Costa M.D."/>
            <person name="Nagy L.G."/>
            <person name="Floudas D."/>
            <person name="Copeland A."/>
            <person name="Barry K.W."/>
            <person name="Cichocki N."/>
            <person name="Veneault-Fourrey C."/>
            <person name="LaButti K."/>
            <person name="Lindquist E.A."/>
            <person name="Lipzen A."/>
            <person name="Lundell T."/>
            <person name="Morin E."/>
            <person name="Murat C."/>
            <person name="Sun H."/>
            <person name="Tunlid A."/>
            <person name="Henrissat B."/>
            <person name="Grigoriev I.V."/>
            <person name="Hibbett D.S."/>
            <person name="Martin F."/>
            <person name="Nordberg H.P."/>
            <person name="Cantor M.N."/>
            <person name="Hua S.X."/>
        </authorList>
    </citation>
    <scope>NUCLEOTIDE SEQUENCE [LARGE SCALE GENOMIC DNA]</scope>
    <source>
        <strain evidence="2 3">Marx 270</strain>
    </source>
</reference>
<feature type="transmembrane region" description="Helical" evidence="1">
    <location>
        <begin position="35"/>
        <end position="57"/>
    </location>
</feature>
<keyword evidence="1" id="KW-1133">Transmembrane helix</keyword>
<dbReference type="EMBL" id="KN832024">
    <property type="protein sequence ID" value="KIN97775.1"/>
    <property type="molecule type" value="Genomic_DNA"/>
</dbReference>
<reference evidence="3" key="2">
    <citation type="submission" date="2015-01" db="EMBL/GenBank/DDBJ databases">
        <title>Evolutionary Origins and Diversification of the Mycorrhizal Mutualists.</title>
        <authorList>
            <consortium name="DOE Joint Genome Institute"/>
            <consortium name="Mycorrhizal Genomics Consortium"/>
            <person name="Kohler A."/>
            <person name="Kuo A."/>
            <person name="Nagy L.G."/>
            <person name="Floudas D."/>
            <person name="Copeland A."/>
            <person name="Barry K.W."/>
            <person name="Cichocki N."/>
            <person name="Veneault-Fourrey C."/>
            <person name="LaButti K."/>
            <person name="Lindquist E.A."/>
            <person name="Lipzen A."/>
            <person name="Lundell T."/>
            <person name="Morin E."/>
            <person name="Murat C."/>
            <person name="Riley R."/>
            <person name="Ohm R."/>
            <person name="Sun H."/>
            <person name="Tunlid A."/>
            <person name="Henrissat B."/>
            <person name="Grigoriev I.V."/>
            <person name="Hibbett D.S."/>
            <person name="Martin F."/>
        </authorList>
    </citation>
    <scope>NUCLEOTIDE SEQUENCE [LARGE SCALE GENOMIC DNA]</scope>
    <source>
        <strain evidence="3">Marx 270</strain>
    </source>
</reference>
<feature type="non-terminal residue" evidence="2">
    <location>
        <position position="85"/>
    </location>
</feature>
<gene>
    <name evidence="2" type="ORF">M404DRAFT_1005847</name>
</gene>
<name>A0A0C3NQF0_PISTI</name>
<dbReference type="AlphaFoldDB" id="A0A0C3NQF0"/>
<proteinExistence type="predicted"/>